<dbReference type="GO" id="GO:0004674">
    <property type="term" value="F:protein serine/threonine kinase activity"/>
    <property type="evidence" value="ECO:0007669"/>
    <property type="project" value="UniProtKB-KW"/>
</dbReference>
<dbReference type="PROSITE" id="PS00108">
    <property type="entry name" value="PROTEIN_KINASE_ST"/>
    <property type="match status" value="1"/>
</dbReference>
<accession>A0A812IQQ5</accession>
<dbReference type="AlphaFoldDB" id="A0A812IQQ5"/>
<proteinExistence type="inferred from homology"/>
<keyword evidence="2 3" id="KW-0067">ATP-binding</keyword>
<evidence type="ECO:0000256" key="3">
    <source>
        <dbReference type="PROSITE-ProRule" id="PRU10141"/>
    </source>
</evidence>
<protein>
    <recommendedName>
        <fullName evidence="5">Protein kinase domain-containing protein</fullName>
    </recommendedName>
</protein>
<evidence type="ECO:0000256" key="2">
    <source>
        <dbReference type="ARBA" id="ARBA00022840"/>
    </source>
</evidence>
<dbReference type="InterPro" id="IPR011009">
    <property type="entry name" value="Kinase-like_dom_sf"/>
</dbReference>
<evidence type="ECO:0000259" key="5">
    <source>
        <dbReference type="PROSITE" id="PS50011"/>
    </source>
</evidence>
<dbReference type="GO" id="GO:0044773">
    <property type="term" value="P:mitotic DNA damage checkpoint signaling"/>
    <property type="evidence" value="ECO:0007669"/>
    <property type="project" value="TreeGrafter"/>
</dbReference>
<feature type="binding site" evidence="3">
    <location>
        <position position="97"/>
    </location>
    <ligand>
        <name>ATP</name>
        <dbReference type="ChEBI" id="CHEBI:30616"/>
    </ligand>
</feature>
<feature type="domain" description="Protein kinase" evidence="5">
    <location>
        <begin position="66"/>
        <end position="281"/>
    </location>
</feature>
<dbReference type="Proteomes" id="UP000604046">
    <property type="component" value="Unassembled WGS sequence"/>
</dbReference>
<keyword evidence="4" id="KW-0418">Kinase</keyword>
<comment type="similarity">
    <text evidence="4">Belongs to the protein kinase superfamily.</text>
</comment>
<keyword evidence="7" id="KW-1185">Reference proteome</keyword>
<dbReference type="InterPro" id="IPR000719">
    <property type="entry name" value="Prot_kinase_dom"/>
</dbReference>
<dbReference type="PANTHER" id="PTHR44167:SF30">
    <property type="entry name" value="PHOSPHORYLASE KINASE"/>
    <property type="match status" value="1"/>
</dbReference>
<dbReference type="PANTHER" id="PTHR44167">
    <property type="entry name" value="OVARIAN-SPECIFIC SERINE/THREONINE-PROTEIN KINASE LOK-RELATED"/>
    <property type="match status" value="1"/>
</dbReference>
<gene>
    <name evidence="6" type="ORF">SNAT2548_LOCUS4983</name>
</gene>
<dbReference type="PROSITE" id="PS00107">
    <property type="entry name" value="PROTEIN_KINASE_ATP"/>
    <property type="match status" value="1"/>
</dbReference>
<dbReference type="OrthoDB" id="440949at2759"/>
<comment type="caution">
    <text evidence="6">The sequence shown here is derived from an EMBL/GenBank/DDBJ whole genome shotgun (WGS) entry which is preliminary data.</text>
</comment>
<sequence length="281" mass="31705">MPKCRHPLSSNKSLKHNLGGLSFEPCKSCARAVLPWVFQQVDQIGRLGELRLLKLLVESAMHRWMYTNMRVVGQGQFGTVMQSGVTLGNQNLQVAIKHIPKQTNIQDRCVLVDVFNEITCLDTVRFEDHVCQIYDFGVEESCYWIVMKCYGTTLKRWREQLVGTLSDHLPVLLTVFKQILEAVAALHKHDIVHYDLKCDNIMIEAAHKCGAESFDDSSLDHCLLPNLVKQYWAAHAAANISKLTLTMKLDGNWTSFQSTTRSSKRSVPEASKATIVGFKAV</sequence>
<name>A0A812IQQ5_9DINO</name>
<evidence type="ECO:0000313" key="7">
    <source>
        <dbReference type="Proteomes" id="UP000604046"/>
    </source>
</evidence>
<reference evidence="6" key="1">
    <citation type="submission" date="2021-02" db="EMBL/GenBank/DDBJ databases">
        <authorList>
            <person name="Dougan E. K."/>
            <person name="Rhodes N."/>
            <person name="Thang M."/>
            <person name="Chan C."/>
        </authorList>
    </citation>
    <scope>NUCLEOTIDE SEQUENCE</scope>
</reference>
<dbReference type="GO" id="GO:0005524">
    <property type="term" value="F:ATP binding"/>
    <property type="evidence" value="ECO:0007669"/>
    <property type="project" value="UniProtKB-UniRule"/>
</dbReference>
<keyword evidence="4" id="KW-0723">Serine/threonine-protein kinase</keyword>
<dbReference type="PROSITE" id="PS50011">
    <property type="entry name" value="PROTEIN_KINASE_DOM"/>
    <property type="match status" value="1"/>
</dbReference>
<dbReference type="Gene3D" id="1.10.510.10">
    <property type="entry name" value="Transferase(Phosphotransferase) domain 1"/>
    <property type="match status" value="1"/>
</dbReference>
<evidence type="ECO:0000256" key="1">
    <source>
        <dbReference type="ARBA" id="ARBA00022741"/>
    </source>
</evidence>
<dbReference type="InterPro" id="IPR008271">
    <property type="entry name" value="Ser/Thr_kinase_AS"/>
</dbReference>
<evidence type="ECO:0000313" key="6">
    <source>
        <dbReference type="EMBL" id="CAE7042146.1"/>
    </source>
</evidence>
<dbReference type="Pfam" id="PF00069">
    <property type="entry name" value="Pkinase"/>
    <property type="match status" value="1"/>
</dbReference>
<evidence type="ECO:0000256" key="4">
    <source>
        <dbReference type="RuleBase" id="RU000304"/>
    </source>
</evidence>
<dbReference type="GO" id="GO:0005634">
    <property type="term" value="C:nucleus"/>
    <property type="evidence" value="ECO:0007669"/>
    <property type="project" value="TreeGrafter"/>
</dbReference>
<dbReference type="CDD" id="cd00180">
    <property type="entry name" value="PKc"/>
    <property type="match status" value="1"/>
</dbReference>
<organism evidence="6 7">
    <name type="scientific">Symbiodinium natans</name>
    <dbReference type="NCBI Taxonomy" id="878477"/>
    <lineage>
        <taxon>Eukaryota</taxon>
        <taxon>Sar</taxon>
        <taxon>Alveolata</taxon>
        <taxon>Dinophyceae</taxon>
        <taxon>Suessiales</taxon>
        <taxon>Symbiodiniaceae</taxon>
        <taxon>Symbiodinium</taxon>
    </lineage>
</organism>
<keyword evidence="4" id="KW-0808">Transferase</keyword>
<dbReference type="SMART" id="SM00220">
    <property type="entry name" value="S_TKc"/>
    <property type="match status" value="1"/>
</dbReference>
<dbReference type="EMBL" id="CAJNDS010000312">
    <property type="protein sequence ID" value="CAE7042146.1"/>
    <property type="molecule type" value="Genomic_DNA"/>
</dbReference>
<dbReference type="InterPro" id="IPR017441">
    <property type="entry name" value="Protein_kinase_ATP_BS"/>
</dbReference>
<dbReference type="SUPFAM" id="SSF56112">
    <property type="entry name" value="Protein kinase-like (PK-like)"/>
    <property type="match status" value="1"/>
</dbReference>
<keyword evidence="1 3" id="KW-0547">Nucleotide-binding</keyword>